<comment type="caution">
    <text evidence="1">The sequence shown here is derived from an EMBL/GenBank/DDBJ whole genome shotgun (WGS) entry which is preliminary data.</text>
</comment>
<evidence type="ECO:0000313" key="2">
    <source>
        <dbReference type="Proteomes" id="UP001470230"/>
    </source>
</evidence>
<name>A0ABR2GZF3_9EUKA</name>
<protein>
    <submittedName>
        <fullName evidence="1">Uncharacterized protein</fullName>
    </submittedName>
</protein>
<reference evidence="1 2" key="1">
    <citation type="submission" date="2024-04" db="EMBL/GenBank/DDBJ databases">
        <title>Tritrichomonas musculus Genome.</title>
        <authorList>
            <person name="Alves-Ferreira E."/>
            <person name="Grigg M."/>
            <person name="Lorenzi H."/>
            <person name="Galac M."/>
        </authorList>
    </citation>
    <scope>NUCLEOTIDE SEQUENCE [LARGE SCALE GENOMIC DNA]</scope>
    <source>
        <strain evidence="1 2">EAF2021</strain>
    </source>
</reference>
<keyword evidence="2" id="KW-1185">Reference proteome</keyword>
<dbReference type="EMBL" id="JAPFFF010000052">
    <property type="protein sequence ID" value="KAK8839317.1"/>
    <property type="molecule type" value="Genomic_DNA"/>
</dbReference>
<accession>A0ABR2GZF3</accession>
<sequence>MSSYKVNLFVKGQKMSSIGNLTDALAHYRSKAGGRVPANESLINEMKNDSTFKSNFGSNGSVVKGIQSKIQEALRNGNSIVENAPGSRRGMNCGTLGSYSASIEYKHHVTPGKNSVKIRLFGSDCWDFEPSDAHSWFGNLTKEIIPGMLAGDGKPFDITYDFTITVEINA</sequence>
<organism evidence="1 2">
    <name type="scientific">Tritrichomonas musculus</name>
    <dbReference type="NCBI Taxonomy" id="1915356"/>
    <lineage>
        <taxon>Eukaryota</taxon>
        <taxon>Metamonada</taxon>
        <taxon>Parabasalia</taxon>
        <taxon>Tritrichomonadida</taxon>
        <taxon>Tritrichomonadidae</taxon>
        <taxon>Tritrichomonas</taxon>
    </lineage>
</organism>
<dbReference type="Proteomes" id="UP001470230">
    <property type="component" value="Unassembled WGS sequence"/>
</dbReference>
<evidence type="ECO:0000313" key="1">
    <source>
        <dbReference type="EMBL" id="KAK8839317.1"/>
    </source>
</evidence>
<gene>
    <name evidence="1" type="ORF">M9Y10_032251</name>
</gene>
<proteinExistence type="predicted"/>